<proteinExistence type="predicted"/>
<accession>A0A6C0KDY9</accession>
<dbReference type="EMBL" id="MN740855">
    <property type="protein sequence ID" value="QHU15346.1"/>
    <property type="molecule type" value="Genomic_DNA"/>
</dbReference>
<dbReference type="AlphaFoldDB" id="A0A6C0KDY9"/>
<name>A0A6C0KDY9_9ZZZZ</name>
<evidence type="ECO:0000313" key="1">
    <source>
        <dbReference type="EMBL" id="QHU15346.1"/>
    </source>
</evidence>
<sequence>MTGARCGEFLRLYEGRDAVFADIVLDGAAYSVKVDTGFGGDMRVPGLETLAVPVRVERTALHTVSGVTNEINDVFLMTMHTATMQARPMVVAKPRSSAQVGILTLGALERLAAGRVLFLDFGIRCVAFVSSRPKASPLAWRRRDGVVEVKIGVSGRSWWAVLDSGCSLPCVIPGEPGDGAVEAADYVGARERFCVSQGSVQLGHRTLGCLIYEGAVTKACIGLPLLKQLGIYLDAAGLWIK</sequence>
<reference evidence="1" key="1">
    <citation type="journal article" date="2020" name="Nature">
        <title>Giant virus diversity and host interactions through global metagenomics.</title>
        <authorList>
            <person name="Schulz F."/>
            <person name="Roux S."/>
            <person name="Paez-Espino D."/>
            <person name="Jungbluth S."/>
            <person name="Walsh D.A."/>
            <person name="Denef V.J."/>
            <person name="McMahon K.D."/>
            <person name="Konstantinidis K.T."/>
            <person name="Eloe-Fadrosh E.A."/>
            <person name="Kyrpides N.C."/>
            <person name="Woyke T."/>
        </authorList>
    </citation>
    <scope>NUCLEOTIDE SEQUENCE</scope>
    <source>
        <strain evidence="1">GVMAG-S-1103017-68</strain>
    </source>
</reference>
<organism evidence="1">
    <name type="scientific">viral metagenome</name>
    <dbReference type="NCBI Taxonomy" id="1070528"/>
    <lineage>
        <taxon>unclassified sequences</taxon>
        <taxon>metagenomes</taxon>
        <taxon>organismal metagenomes</taxon>
    </lineage>
</organism>
<protein>
    <submittedName>
        <fullName evidence="1">Uncharacterized protein</fullName>
    </submittedName>
</protein>